<name>A0A8J7GH76_9ACTN</name>
<sequence length="130" mass="13158">MSTNTNMLREPTCEGVLADLQVLLGDDNGFGPDLAQVAAAALTVCAEHLSESMRHARPVVFPTDGDLTALAADCNTTLLHLFEGFSALLSHVGTADPATTGAAWSKATAALGHAAVAMAAAHACVAEATA</sequence>
<evidence type="ECO:0000313" key="1">
    <source>
        <dbReference type="EMBL" id="MBG6136163.1"/>
    </source>
</evidence>
<accession>A0A8J7GH76</accession>
<organism evidence="1 2">
    <name type="scientific">Longispora fulva</name>
    <dbReference type="NCBI Taxonomy" id="619741"/>
    <lineage>
        <taxon>Bacteria</taxon>
        <taxon>Bacillati</taxon>
        <taxon>Actinomycetota</taxon>
        <taxon>Actinomycetes</taxon>
        <taxon>Micromonosporales</taxon>
        <taxon>Micromonosporaceae</taxon>
        <taxon>Longispora</taxon>
    </lineage>
</organism>
<gene>
    <name evidence="1" type="ORF">IW245_002357</name>
</gene>
<dbReference type="Proteomes" id="UP000622552">
    <property type="component" value="Unassembled WGS sequence"/>
</dbReference>
<dbReference type="RefSeq" id="WP_197003179.1">
    <property type="nucleotide sequence ID" value="NZ_BONS01000038.1"/>
</dbReference>
<proteinExistence type="predicted"/>
<protein>
    <submittedName>
        <fullName evidence="1">Uncharacterized protein</fullName>
    </submittedName>
</protein>
<reference evidence="1" key="1">
    <citation type="submission" date="2020-11" db="EMBL/GenBank/DDBJ databases">
        <title>Sequencing the genomes of 1000 actinobacteria strains.</title>
        <authorList>
            <person name="Klenk H.-P."/>
        </authorList>
    </citation>
    <scope>NUCLEOTIDE SEQUENCE</scope>
    <source>
        <strain evidence="1">DSM 45356</strain>
    </source>
</reference>
<dbReference type="EMBL" id="JADOUF010000001">
    <property type="protein sequence ID" value="MBG6136163.1"/>
    <property type="molecule type" value="Genomic_DNA"/>
</dbReference>
<keyword evidence="2" id="KW-1185">Reference proteome</keyword>
<comment type="caution">
    <text evidence="1">The sequence shown here is derived from an EMBL/GenBank/DDBJ whole genome shotgun (WGS) entry which is preliminary data.</text>
</comment>
<dbReference type="AlphaFoldDB" id="A0A8J7GH76"/>
<evidence type="ECO:0000313" key="2">
    <source>
        <dbReference type="Proteomes" id="UP000622552"/>
    </source>
</evidence>